<gene>
    <name evidence="4" type="ORF">IIF7_18929</name>
</gene>
<keyword evidence="5" id="KW-1185">Reference proteome</keyword>
<sequence>MAKIKHNNFLDTVDTYFSQAKKKRILHLHAEDTSFSGRFITINTLEFYHFGTTGYLGLEQDQRLKDAAIDAIQRYGTQFPLSKTYISHPLYASLENELEQLFNAPVIITKNSTLGHLGVIPGLVKDQDAVILDHQVHWSVHNAIQLLKPRGISVNMIPHNDLTALEDLIRELKGKHDKIWFFADGVYSMFGDYAPVQDLLVLLDIYPQLHLYFDDVHGMSWTGIHGSGYVLSQCRRLGFDRLPERVMLMATLSKTFGANGSVFVCSNKKIHRKLKLYGGPLTFSAQLDPASVATAIASAKIHRSEEILILQNELKEKIVFCNDLLKTQELPVIAYNETPVFYIPCGLPVTGYEMFRHLYLHGIYANLGLFPAVPLKNTGIRFTISRHNEKEDIERLVNGLSKAFEKTLLSSDSSREQISDLFGNPDWGPGYANRILQEHKEKRSSNLKMECYNTITKLDQKEWKDSMFPGLYDYQGQQWLEESLAKVYTDEHGITHRTKFYYFRVTDAAGDLVLLCFFSLSLQKDDMLAPESVSKTFEQKRLKAPTYMTSNVMSMGSTFTEGQHFHAEHLHPEINNAWKLVFRQVEVLNKENHVEMTMLRDFYNEGAFQGVFQNQGFIQISMPKSCKLCFMQPTTKEEWFSSLSKRNRRHFRTEIEPYLELCTLSINQEVSKARIEEYYVMYQNVQKQNLGINMFPWPKQLFLDMNINAGWEFLELCTKDQESKCVGVIFCYYSTSNFTYTPALIGFDYTYNTTYAVYRQLLYYSILRGLEKNAPIIDLGFSAAFEKKKLGAELWDTYAYLQSNDNFKLDMLELTKNES</sequence>
<protein>
    <submittedName>
        <fullName evidence="4">Class-I/II aminotransferase</fullName>
    </submittedName>
</protein>
<dbReference type="InterPro" id="IPR016181">
    <property type="entry name" value="Acyl_CoA_acyltransferase"/>
</dbReference>
<dbReference type="InterPro" id="IPR015421">
    <property type="entry name" value="PyrdxlP-dep_Trfase_major"/>
</dbReference>
<evidence type="ECO:0000259" key="3">
    <source>
        <dbReference type="Pfam" id="PF00155"/>
    </source>
</evidence>
<dbReference type="SUPFAM" id="SSF55729">
    <property type="entry name" value="Acyl-CoA N-acyltransferases (Nat)"/>
    <property type="match status" value="1"/>
</dbReference>
<reference evidence="4 5" key="1">
    <citation type="submission" date="2013-04" db="EMBL/GenBank/DDBJ databases">
        <title>Zunongwangia sp. 22II14-10F7 Genome Sequencing.</title>
        <authorList>
            <person name="Lai Q."/>
            <person name="Shao Z."/>
        </authorList>
    </citation>
    <scope>NUCLEOTIDE SEQUENCE [LARGE SCALE GENOMIC DNA]</scope>
    <source>
        <strain evidence="4 5">22II14-10F7</strain>
    </source>
</reference>
<accession>A0A1Y1T017</accession>
<dbReference type="GO" id="GO:0030170">
    <property type="term" value="F:pyridoxal phosphate binding"/>
    <property type="evidence" value="ECO:0007669"/>
    <property type="project" value="InterPro"/>
</dbReference>
<dbReference type="STRING" id="1185767.IIF7_18929"/>
<dbReference type="InterPro" id="IPR015424">
    <property type="entry name" value="PyrdxlP-dep_Trfase"/>
</dbReference>
<keyword evidence="4" id="KW-0032">Aminotransferase</keyword>
<dbReference type="GO" id="GO:0008483">
    <property type="term" value="F:transaminase activity"/>
    <property type="evidence" value="ECO:0007669"/>
    <property type="project" value="UniProtKB-KW"/>
</dbReference>
<organism evidence="4 5">
    <name type="scientific">Zunongwangia atlantica 22II14-10F7</name>
    <dbReference type="NCBI Taxonomy" id="1185767"/>
    <lineage>
        <taxon>Bacteria</taxon>
        <taxon>Pseudomonadati</taxon>
        <taxon>Bacteroidota</taxon>
        <taxon>Flavobacteriia</taxon>
        <taxon>Flavobacteriales</taxon>
        <taxon>Flavobacteriaceae</taxon>
        <taxon>Zunongwangia</taxon>
    </lineage>
</organism>
<dbReference type="InterPro" id="IPR050087">
    <property type="entry name" value="AON_synthase_class-II"/>
</dbReference>
<dbReference type="Gene3D" id="3.90.1150.10">
    <property type="entry name" value="Aspartate Aminotransferase, domain 1"/>
    <property type="match status" value="1"/>
</dbReference>
<dbReference type="RefSeq" id="WP_084843251.1">
    <property type="nucleotide sequence ID" value="NZ_ARYN01000024.1"/>
</dbReference>
<comment type="cofactor">
    <cofactor evidence="1">
        <name>pyridoxal 5'-phosphate</name>
        <dbReference type="ChEBI" id="CHEBI:597326"/>
    </cofactor>
</comment>
<dbReference type="PANTHER" id="PTHR13693:SF3">
    <property type="entry name" value="LD36009P"/>
    <property type="match status" value="1"/>
</dbReference>
<dbReference type="PANTHER" id="PTHR13693">
    <property type="entry name" value="CLASS II AMINOTRANSFERASE/8-AMINO-7-OXONONANOATE SYNTHASE"/>
    <property type="match status" value="1"/>
</dbReference>
<dbReference type="Proteomes" id="UP000192746">
    <property type="component" value="Unassembled WGS sequence"/>
</dbReference>
<dbReference type="Pfam" id="PF00155">
    <property type="entry name" value="Aminotran_1_2"/>
    <property type="match status" value="1"/>
</dbReference>
<dbReference type="AlphaFoldDB" id="A0A1Y1T017"/>
<evidence type="ECO:0000256" key="1">
    <source>
        <dbReference type="ARBA" id="ARBA00001933"/>
    </source>
</evidence>
<dbReference type="EMBL" id="ARYN01000024">
    <property type="protein sequence ID" value="ORL43843.1"/>
    <property type="molecule type" value="Genomic_DNA"/>
</dbReference>
<evidence type="ECO:0000313" key="5">
    <source>
        <dbReference type="Proteomes" id="UP000192746"/>
    </source>
</evidence>
<name>A0A1Y1T017_9FLAO</name>
<dbReference type="Gene3D" id="3.40.640.10">
    <property type="entry name" value="Type I PLP-dependent aspartate aminotransferase-like (Major domain)"/>
    <property type="match status" value="1"/>
</dbReference>
<dbReference type="InterPro" id="IPR004839">
    <property type="entry name" value="Aminotransferase_I/II_large"/>
</dbReference>
<dbReference type="InterPro" id="IPR015422">
    <property type="entry name" value="PyrdxlP-dep_Trfase_small"/>
</dbReference>
<comment type="caution">
    <text evidence="4">The sequence shown here is derived from an EMBL/GenBank/DDBJ whole genome shotgun (WGS) entry which is preliminary data.</text>
</comment>
<evidence type="ECO:0000313" key="4">
    <source>
        <dbReference type="EMBL" id="ORL43843.1"/>
    </source>
</evidence>
<dbReference type="OrthoDB" id="9807157at2"/>
<proteinExistence type="predicted"/>
<dbReference type="SUPFAM" id="SSF53383">
    <property type="entry name" value="PLP-dependent transferases"/>
    <property type="match status" value="1"/>
</dbReference>
<feature type="domain" description="Aminotransferase class I/classII large" evidence="3">
    <location>
        <begin position="55"/>
        <end position="398"/>
    </location>
</feature>
<keyword evidence="2 4" id="KW-0808">Transferase</keyword>
<evidence type="ECO:0000256" key="2">
    <source>
        <dbReference type="ARBA" id="ARBA00022679"/>
    </source>
</evidence>